<evidence type="ECO:0000256" key="1">
    <source>
        <dbReference type="SAM" id="MobiDB-lite"/>
    </source>
</evidence>
<gene>
    <name evidence="2" type="ORF">B296_00012399</name>
</gene>
<feature type="compositionally biased region" description="Basic and acidic residues" evidence="1">
    <location>
        <begin position="85"/>
        <end position="99"/>
    </location>
</feature>
<protein>
    <submittedName>
        <fullName evidence="2">Uncharacterized protein</fullName>
    </submittedName>
</protein>
<name>A0A427AD97_ENSVE</name>
<evidence type="ECO:0000313" key="2">
    <source>
        <dbReference type="EMBL" id="RRT74218.1"/>
    </source>
</evidence>
<accession>A0A427AD97</accession>
<comment type="caution">
    <text evidence="2">The sequence shown here is derived from an EMBL/GenBank/DDBJ whole genome shotgun (WGS) entry which is preliminary data.</text>
</comment>
<feature type="region of interest" description="Disordered" evidence="1">
    <location>
        <begin position="84"/>
        <end position="131"/>
    </location>
</feature>
<proteinExistence type="predicted"/>
<dbReference type="EMBL" id="AMZH03002845">
    <property type="protein sequence ID" value="RRT74218.1"/>
    <property type="molecule type" value="Genomic_DNA"/>
</dbReference>
<reference evidence="2 3" key="1">
    <citation type="journal article" date="2014" name="Agronomy (Basel)">
        <title>A Draft Genome Sequence for Ensete ventricosum, the Drought-Tolerant Tree Against Hunger.</title>
        <authorList>
            <person name="Harrison J."/>
            <person name="Moore K.A."/>
            <person name="Paszkiewicz K."/>
            <person name="Jones T."/>
            <person name="Grant M."/>
            <person name="Ambacheew D."/>
            <person name="Muzemil S."/>
            <person name="Studholme D.J."/>
        </authorList>
    </citation>
    <scope>NUCLEOTIDE SEQUENCE [LARGE SCALE GENOMIC DNA]</scope>
</reference>
<evidence type="ECO:0000313" key="3">
    <source>
        <dbReference type="Proteomes" id="UP000287651"/>
    </source>
</evidence>
<sequence length="342" mass="38224">MQHVPRLLLEILSTFGIMAIRARRALNATASFPGNHDGMRLVVVLLWGDRGSHRAPYKYVLGGGGGEFVLWGYVPGGREGLSCLREGRGTKEGPREGKPRTRSSWSKEPAKVAEAEPATGRTPLSSGKDLCQTQPRREVKSFQALHIIDLQEDESSAPLQARWLSLTNESRFWLDGVATAEFSQGQEVDELHHHLGDSQCQLKEIRGKIWIMEDDLLKISRELEAPRAKAWEAKEALHDDDVPMEVEVPFDYSPGASGSLKLCYGPFVCQGLKVCLSSLLFEEVEVCLYPFFRCSLREVFNLKHRKDHLGRCITPNARLKGDDGLQDVEYAGYRCPASQSCE</sequence>
<organism evidence="2 3">
    <name type="scientific">Ensete ventricosum</name>
    <name type="common">Abyssinian banana</name>
    <name type="synonym">Musa ensete</name>
    <dbReference type="NCBI Taxonomy" id="4639"/>
    <lineage>
        <taxon>Eukaryota</taxon>
        <taxon>Viridiplantae</taxon>
        <taxon>Streptophyta</taxon>
        <taxon>Embryophyta</taxon>
        <taxon>Tracheophyta</taxon>
        <taxon>Spermatophyta</taxon>
        <taxon>Magnoliopsida</taxon>
        <taxon>Liliopsida</taxon>
        <taxon>Zingiberales</taxon>
        <taxon>Musaceae</taxon>
        <taxon>Ensete</taxon>
    </lineage>
</organism>
<dbReference type="Proteomes" id="UP000287651">
    <property type="component" value="Unassembled WGS sequence"/>
</dbReference>
<dbReference type="AlphaFoldDB" id="A0A427AD97"/>